<dbReference type="GO" id="GO:0000422">
    <property type="term" value="P:autophagy of mitochondrion"/>
    <property type="evidence" value="ECO:0007669"/>
    <property type="project" value="TreeGrafter"/>
</dbReference>
<dbReference type="AlphaFoldDB" id="A0A1R3HFA8"/>
<protein>
    <submittedName>
        <fullName evidence="5">Autophagy-related protein 11</fullName>
    </submittedName>
</protein>
<keyword evidence="2" id="KW-0175">Coiled coil</keyword>
<sequence>MEYVNKEKISFSRLQVHEIAAFVLNSAGHYEAITRNCSNYYLSAESVALFTDHLPSQPNYIVGQIVHIERQTVKPLPPSTTRPEHGRADSVDQLTSDTGTERLTLNSGSSLNPYGLPIGCEYFIVTVAMLPDTTIHSPPPS</sequence>
<dbReference type="Gramene" id="OMO68991">
    <property type="protein sequence ID" value="OMO68991"/>
    <property type="gene ID" value="CCACVL1_19719"/>
</dbReference>
<organism evidence="5 6">
    <name type="scientific">Corchorus capsularis</name>
    <name type="common">Jute</name>
    <dbReference type="NCBI Taxonomy" id="210143"/>
    <lineage>
        <taxon>Eukaryota</taxon>
        <taxon>Viridiplantae</taxon>
        <taxon>Streptophyta</taxon>
        <taxon>Embryophyta</taxon>
        <taxon>Tracheophyta</taxon>
        <taxon>Spermatophyta</taxon>
        <taxon>Magnoliopsida</taxon>
        <taxon>eudicotyledons</taxon>
        <taxon>Gunneridae</taxon>
        <taxon>Pentapetalae</taxon>
        <taxon>rosids</taxon>
        <taxon>malvids</taxon>
        <taxon>Malvales</taxon>
        <taxon>Malvaceae</taxon>
        <taxon>Grewioideae</taxon>
        <taxon>Apeibeae</taxon>
        <taxon>Corchorus</taxon>
    </lineage>
</organism>
<dbReference type="InterPro" id="IPR019460">
    <property type="entry name" value="Atg11_C"/>
</dbReference>
<evidence type="ECO:0000256" key="3">
    <source>
        <dbReference type="SAM" id="MobiDB-lite"/>
    </source>
</evidence>
<dbReference type="GO" id="GO:0034045">
    <property type="term" value="C:phagophore assembly site membrane"/>
    <property type="evidence" value="ECO:0007669"/>
    <property type="project" value="TreeGrafter"/>
</dbReference>
<dbReference type="GO" id="GO:0000045">
    <property type="term" value="P:autophagosome assembly"/>
    <property type="evidence" value="ECO:0007669"/>
    <property type="project" value="InterPro"/>
</dbReference>
<dbReference type="GO" id="GO:0061709">
    <property type="term" value="P:reticulophagy"/>
    <property type="evidence" value="ECO:0007669"/>
    <property type="project" value="TreeGrafter"/>
</dbReference>
<dbReference type="GO" id="GO:1990316">
    <property type="term" value="C:Atg1/ULK1 kinase complex"/>
    <property type="evidence" value="ECO:0007669"/>
    <property type="project" value="TreeGrafter"/>
</dbReference>
<dbReference type="GO" id="GO:0060090">
    <property type="term" value="F:molecular adaptor activity"/>
    <property type="evidence" value="ECO:0007669"/>
    <property type="project" value="TreeGrafter"/>
</dbReference>
<feature type="domain" description="Autophagy-related protein 11 C-terminal" evidence="4">
    <location>
        <begin position="5"/>
        <end position="129"/>
    </location>
</feature>
<keyword evidence="1" id="KW-0072">Autophagy</keyword>
<feature type="compositionally biased region" description="Polar residues" evidence="3">
    <location>
        <begin position="92"/>
        <end position="106"/>
    </location>
</feature>
<dbReference type="EMBL" id="AWWV01012122">
    <property type="protein sequence ID" value="OMO68991.1"/>
    <property type="molecule type" value="Genomic_DNA"/>
</dbReference>
<gene>
    <name evidence="5" type="ORF">CCACVL1_19719</name>
</gene>
<keyword evidence="6" id="KW-1185">Reference proteome</keyword>
<evidence type="ECO:0000256" key="2">
    <source>
        <dbReference type="ARBA" id="ARBA00023054"/>
    </source>
</evidence>
<dbReference type="STRING" id="210143.A0A1R3HFA8"/>
<dbReference type="Proteomes" id="UP000188268">
    <property type="component" value="Unassembled WGS sequence"/>
</dbReference>
<evidence type="ECO:0000259" key="4">
    <source>
        <dbReference type="Pfam" id="PF10377"/>
    </source>
</evidence>
<dbReference type="GO" id="GO:0034727">
    <property type="term" value="P:piecemeal microautophagy of the nucleus"/>
    <property type="evidence" value="ECO:0007669"/>
    <property type="project" value="TreeGrafter"/>
</dbReference>
<dbReference type="PANTHER" id="PTHR13222:SF1">
    <property type="entry name" value="RB1-INDUCIBLE COILED-COIL PROTEIN 1"/>
    <property type="match status" value="1"/>
</dbReference>
<dbReference type="GO" id="GO:0034517">
    <property type="term" value="P:ribophagy"/>
    <property type="evidence" value="ECO:0007669"/>
    <property type="project" value="TreeGrafter"/>
</dbReference>
<comment type="caution">
    <text evidence="5">The sequence shown here is derived from an EMBL/GenBank/DDBJ whole genome shotgun (WGS) entry which is preliminary data.</text>
</comment>
<dbReference type="GO" id="GO:0019901">
    <property type="term" value="F:protein kinase binding"/>
    <property type="evidence" value="ECO:0007669"/>
    <property type="project" value="TreeGrafter"/>
</dbReference>
<dbReference type="Pfam" id="PF10377">
    <property type="entry name" value="ATG11"/>
    <property type="match status" value="1"/>
</dbReference>
<dbReference type="InterPro" id="IPR040040">
    <property type="entry name" value="ATG11"/>
</dbReference>
<accession>A0A1R3HFA8</accession>
<evidence type="ECO:0000256" key="1">
    <source>
        <dbReference type="ARBA" id="ARBA00023006"/>
    </source>
</evidence>
<feature type="region of interest" description="Disordered" evidence="3">
    <location>
        <begin position="74"/>
        <end position="106"/>
    </location>
</feature>
<dbReference type="OMA" id="AINRNCC"/>
<evidence type="ECO:0000313" key="5">
    <source>
        <dbReference type="EMBL" id="OMO68991.1"/>
    </source>
</evidence>
<reference evidence="5 6" key="1">
    <citation type="submission" date="2013-09" db="EMBL/GenBank/DDBJ databases">
        <title>Corchorus capsularis genome sequencing.</title>
        <authorList>
            <person name="Alam M."/>
            <person name="Haque M.S."/>
            <person name="Islam M.S."/>
            <person name="Emdad E.M."/>
            <person name="Islam M.M."/>
            <person name="Ahmed B."/>
            <person name="Halim A."/>
            <person name="Hossen Q.M.M."/>
            <person name="Hossain M.Z."/>
            <person name="Ahmed R."/>
            <person name="Khan M.M."/>
            <person name="Islam R."/>
            <person name="Rashid M.M."/>
            <person name="Khan S.A."/>
            <person name="Rahman M.S."/>
            <person name="Alam M."/>
        </authorList>
    </citation>
    <scope>NUCLEOTIDE SEQUENCE [LARGE SCALE GENOMIC DNA]</scope>
    <source>
        <strain evidence="6">cv. CVL-1</strain>
        <tissue evidence="5">Whole seedling</tissue>
    </source>
</reference>
<name>A0A1R3HFA8_COCAP</name>
<dbReference type="PANTHER" id="PTHR13222">
    <property type="entry name" value="RB1-INDUCIBLE COILED-COIL"/>
    <property type="match status" value="1"/>
</dbReference>
<proteinExistence type="predicted"/>
<dbReference type="OrthoDB" id="447953at2759"/>
<evidence type="ECO:0000313" key="6">
    <source>
        <dbReference type="Proteomes" id="UP000188268"/>
    </source>
</evidence>